<dbReference type="PANTHER" id="PTHR14742:SF0">
    <property type="entry name" value="RIBONUCLEASE P PROTEIN SUBUNIT P21"/>
    <property type="match status" value="1"/>
</dbReference>
<dbReference type="Pfam" id="PF04032">
    <property type="entry name" value="Rpr2"/>
    <property type="match status" value="1"/>
</dbReference>
<dbReference type="GO" id="GO:0046872">
    <property type="term" value="F:metal ion binding"/>
    <property type="evidence" value="ECO:0007669"/>
    <property type="project" value="UniProtKB-KW"/>
</dbReference>
<keyword evidence="7" id="KW-1185">Reference proteome</keyword>
<name>A0A2S5BFM1_9BASI</name>
<comment type="caution">
    <text evidence="6">The sequence shown here is derived from an EMBL/GenBank/DDBJ whole genome shotgun (WGS) entry which is preliminary data.</text>
</comment>
<protein>
    <submittedName>
        <fullName evidence="6">Uncharacterized protein</fullName>
    </submittedName>
</protein>
<dbReference type="OrthoDB" id="128536at2759"/>
<feature type="compositionally biased region" description="Basic and acidic residues" evidence="5">
    <location>
        <begin position="213"/>
        <end position="224"/>
    </location>
</feature>
<feature type="region of interest" description="Disordered" evidence="5">
    <location>
        <begin position="199"/>
        <end position="229"/>
    </location>
</feature>
<evidence type="ECO:0000256" key="1">
    <source>
        <dbReference type="ARBA" id="ARBA00022694"/>
    </source>
</evidence>
<organism evidence="6 7">
    <name type="scientific">Rhodotorula taiwanensis</name>
    <dbReference type="NCBI Taxonomy" id="741276"/>
    <lineage>
        <taxon>Eukaryota</taxon>
        <taxon>Fungi</taxon>
        <taxon>Dikarya</taxon>
        <taxon>Basidiomycota</taxon>
        <taxon>Pucciniomycotina</taxon>
        <taxon>Microbotryomycetes</taxon>
        <taxon>Sporidiobolales</taxon>
        <taxon>Sporidiobolaceae</taxon>
        <taxon>Rhodotorula</taxon>
    </lineage>
</organism>
<feature type="compositionally biased region" description="Basic and acidic residues" evidence="5">
    <location>
        <begin position="100"/>
        <end position="112"/>
    </location>
</feature>
<dbReference type="EMBL" id="PJQD01000013">
    <property type="protein sequence ID" value="POY75576.1"/>
    <property type="molecule type" value="Genomic_DNA"/>
</dbReference>
<evidence type="ECO:0000256" key="5">
    <source>
        <dbReference type="SAM" id="MobiDB-lite"/>
    </source>
</evidence>
<evidence type="ECO:0000313" key="7">
    <source>
        <dbReference type="Proteomes" id="UP000237144"/>
    </source>
</evidence>
<evidence type="ECO:0000313" key="6">
    <source>
        <dbReference type="EMBL" id="POY75576.1"/>
    </source>
</evidence>
<keyword evidence="1" id="KW-0819">tRNA processing</keyword>
<keyword evidence="3" id="KW-0862">Zinc</keyword>
<dbReference type="AlphaFoldDB" id="A0A2S5BFM1"/>
<dbReference type="PANTHER" id="PTHR14742">
    <property type="entry name" value="RIBONUCLEASE P SUBUNIT P21"/>
    <property type="match status" value="1"/>
</dbReference>
<dbReference type="GO" id="GO:0005655">
    <property type="term" value="C:nucleolar ribonuclease P complex"/>
    <property type="evidence" value="ECO:0007669"/>
    <property type="project" value="TreeGrafter"/>
</dbReference>
<proteinExistence type="inferred from homology"/>
<dbReference type="Proteomes" id="UP000237144">
    <property type="component" value="Unassembled WGS sequence"/>
</dbReference>
<dbReference type="GO" id="GO:0008033">
    <property type="term" value="P:tRNA processing"/>
    <property type="evidence" value="ECO:0007669"/>
    <property type="project" value="UniProtKB-KW"/>
</dbReference>
<sequence>MAKKARAGGGEPTAATPVPTRESLQRISYLVQASVLLRSVIPALPSSEAARRSKKRRTKDVQAPARPPTIQETAGDETTADVARPERNEKNGAGAPLGQPEHRQSKRARPDKALQPVANHLASEISSVGKKATVRIDPALKRVVCQACQTALVPGLTSSVRVKPSKSHAHMLVHTCNACRHQRRIPATPHLPDESAIAPCSANAGDDDATMQSDRRLTERERRERKQSRPAVFFERTDHIVVRGNQVVSRDEYRDM</sequence>
<dbReference type="STRING" id="741276.A0A2S5BFM1"/>
<reference evidence="6 7" key="1">
    <citation type="journal article" date="2018" name="Front. Microbiol.">
        <title>Prospects for Fungal Bioremediation of Acidic Radioactive Waste Sites: Characterization and Genome Sequence of Rhodotorula taiwanensis MD1149.</title>
        <authorList>
            <person name="Tkavc R."/>
            <person name="Matrosova V.Y."/>
            <person name="Grichenko O.E."/>
            <person name="Gostincar C."/>
            <person name="Volpe R.P."/>
            <person name="Klimenkova P."/>
            <person name="Gaidamakova E.K."/>
            <person name="Zhou C.E."/>
            <person name="Stewart B.J."/>
            <person name="Lyman M.G."/>
            <person name="Malfatti S.A."/>
            <person name="Rubinfeld B."/>
            <person name="Courtot M."/>
            <person name="Singh J."/>
            <person name="Dalgard C.L."/>
            <person name="Hamilton T."/>
            <person name="Frey K.G."/>
            <person name="Gunde-Cimerman N."/>
            <person name="Dugan L."/>
            <person name="Daly M.J."/>
        </authorList>
    </citation>
    <scope>NUCLEOTIDE SEQUENCE [LARGE SCALE GENOMIC DNA]</scope>
    <source>
        <strain evidence="6 7">MD1149</strain>
    </source>
</reference>
<evidence type="ECO:0000256" key="3">
    <source>
        <dbReference type="ARBA" id="ARBA00022833"/>
    </source>
</evidence>
<evidence type="ECO:0000256" key="4">
    <source>
        <dbReference type="ARBA" id="ARBA00038402"/>
    </source>
</evidence>
<dbReference type="InterPro" id="IPR007175">
    <property type="entry name" value="Rpr2/Snm1/Rpp21"/>
</dbReference>
<feature type="region of interest" description="Disordered" evidence="5">
    <location>
        <begin position="1"/>
        <end position="23"/>
    </location>
</feature>
<comment type="similarity">
    <text evidence="4">Belongs to the eukaryotic/archaeal RNase P protein component 4 family.</text>
</comment>
<keyword evidence="2" id="KW-0479">Metal-binding</keyword>
<feature type="region of interest" description="Disordered" evidence="5">
    <location>
        <begin position="41"/>
        <end position="113"/>
    </location>
</feature>
<accession>A0A2S5BFM1</accession>
<evidence type="ECO:0000256" key="2">
    <source>
        <dbReference type="ARBA" id="ARBA00022723"/>
    </source>
</evidence>
<gene>
    <name evidence="6" type="ORF">BMF94_1198</name>
</gene>
<dbReference type="Gene3D" id="6.20.50.20">
    <property type="match status" value="1"/>
</dbReference>